<evidence type="ECO:0000259" key="3">
    <source>
        <dbReference type="Pfam" id="PF01408"/>
    </source>
</evidence>
<reference evidence="6" key="1">
    <citation type="journal article" date="2019" name="Int. J. Syst. Evol. Microbiol.">
        <title>The Global Catalogue of Microorganisms (GCM) 10K type strain sequencing project: providing services to taxonomists for standard genome sequencing and annotation.</title>
        <authorList>
            <consortium name="The Broad Institute Genomics Platform"/>
            <consortium name="The Broad Institute Genome Sequencing Center for Infectious Disease"/>
            <person name="Wu L."/>
            <person name="Ma J."/>
        </authorList>
    </citation>
    <scope>NUCLEOTIDE SEQUENCE [LARGE SCALE GENOMIC DNA]</scope>
    <source>
        <strain evidence="6">CCM 7044</strain>
    </source>
</reference>
<dbReference type="Proteomes" id="UP001597479">
    <property type="component" value="Unassembled WGS sequence"/>
</dbReference>
<feature type="domain" description="GFO/IDH/MocA-like oxidoreductase" evidence="4">
    <location>
        <begin position="170"/>
        <end position="256"/>
    </location>
</feature>
<dbReference type="Gene3D" id="3.30.360.10">
    <property type="entry name" value="Dihydrodipicolinate Reductase, domain 2"/>
    <property type="match status" value="1"/>
</dbReference>
<dbReference type="Pfam" id="PF01408">
    <property type="entry name" value="GFO_IDH_MocA"/>
    <property type="match status" value="1"/>
</dbReference>
<evidence type="ECO:0000259" key="4">
    <source>
        <dbReference type="Pfam" id="PF22725"/>
    </source>
</evidence>
<keyword evidence="1" id="KW-0560">Oxidoreductase</keyword>
<dbReference type="Pfam" id="PF22725">
    <property type="entry name" value="GFO_IDH_MocA_C3"/>
    <property type="match status" value="1"/>
</dbReference>
<evidence type="ECO:0000256" key="1">
    <source>
        <dbReference type="ARBA" id="ARBA00023002"/>
    </source>
</evidence>
<dbReference type="PANTHER" id="PTHR43818:SF11">
    <property type="entry name" value="BCDNA.GH03377"/>
    <property type="match status" value="1"/>
</dbReference>
<comment type="caution">
    <text evidence="5">The sequence shown here is derived from an EMBL/GenBank/DDBJ whole genome shotgun (WGS) entry which is preliminary data.</text>
</comment>
<dbReference type="PANTHER" id="PTHR43818">
    <property type="entry name" value="BCDNA.GH03377"/>
    <property type="match status" value="1"/>
</dbReference>
<organism evidence="5 6">
    <name type="scientific">Promicromonospora vindobonensis</name>
    <dbReference type="NCBI Taxonomy" id="195748"/>
    <lineage>
        <taxon>Bacteria</taxon>
        <taxon>Bacillati</taxon>
        <taxon>Actinomycetota</taxon>
        <taxon>Actinomycetes</taxon>
        <taxon>Micrococcales</taxon>
        <taxon>Promicromonosporaceae</taxon>
        <taxon>Promicromonospora</taxon>
    </lineage>
</organism>
<dbReference type="InterPro" id="IPR000683">
    <property type="entry name" value="Gfo/Idh/MocA-like_OxRdtase_N"/>
</dbReference>
<protein>
    <submittedName>
        <fullName evidence="5">Gfo/Idh/MocA family protein</fullName>
    </submittedName>
</protein>
<dbReference type="InterPro" id="IPR055170">
    <property type="entry name" value="GFO_IDH_MocA-like_dom"/>
</dbReference>
<accession>A0ABW5VP70</accession>
<evidence type="ECO:0000313" key="6">
    <source>
        <dbReference type="Proteomes" id="UP001597479"/>
    </source>
</evidence>
<dbReference type="SUPFAM" id="SSF55347">
    <property type="entry name" value="Glyceraldehyde-3-phosphate dehydrogenase-like, C-terminal domain"/>
    <property type="match status" value="1"/>
</dbReference>
<dbReference type="RefSeq" id="WP_377181704.1">
    <property type="nucleotide sequence ID" value="NZ_JBHUOG010000001.1"/>
</dbReference>
<name>A0ABW5VP70_9MICO</name>
<dbReference type="InterPro" id="IPR050463">
    <property type="entry name" value="Gfo/Idh/MocA_oxidrdct_glycsds"/>
</dbReference>
<keyword evidence="2" id="KW-0520">NAD</keyword>
<sequence>MLCWPLRGRHATGSKGSSVLNVGIIGTGFWATATHAPVLDEHPEARLVGLWGRRPEAAERAARETGTRAFTDLAEMLAEVDAVVLTVPPTAQVDLAVRCAAAGKHLLLEKPLALDPDGARRVAEAVTSADVAALVFFTSRHRPEQAAWIQAASDRPWFTAHASWTASLFRPDQDRDPANWRHVFGALWDVGPHALSVSLGVLGEAGTVTAAAGPGDTVHLALRHTSGASSTATLSLTAPKGAEQSLFTAYGESGVLSMPTPLSTPREAAYSAISDLVGMVRTGERKHVADVAFGERVTLALHAAAESLRTGTAVSLR</sequence>
<gene>
    <name evidence="5" type="ORF">ACFS27_07940</name>
</gene>
<feature type="domain" description="Gfo/Idh/MocA-like oxidoreductase N-terminal" evidence="3">
    <location>
        <begin position="20"/>
        <end position="135"/>
    </location>
</feature>
<proteinExistence type="predicted"/>
<keyword evidence="6" id="KW-1185">Reference proteome</keyword>
<dbReference type="InterPro" id="IPR036291">
    <property type="entry name" value="NAD(P)-bd_dom_sf"/>
</dbReference>
<dbReference type="SUPFAM" id="SSF51735">
    <property type="entry name" value="NAD(P)-binding Rossmann-fold domains"/>
    <property type="match status" value="1"/>
</dbReference>
<evidence type="ECO:0000256" key="2">
    <source>
        <dbReference type="ARBA" id="ARBA00023027"/>
    </source>
</evidence>
<dbReference type="EMBL" id="JBHUOG010000001">
    <property type="protein sequence ID" value="MFD2793479.1"/>
    <property type="molecule type" value="Genomic_DNA"/>
</dbReference>
<dbReference type="Gene3D" id="3.40.50.720">
    <property type="entry name" value="NAD(P)-binding Rossmann-like Domain"/>
    <property type="match status" value="1"/>
</dbReference>
<evidence type="ECO:0000313" key="5">
    <source>
        <dbReference type="EMBL" id="MFD2793479.1"/>
    </source>
</evidence>